<protein>
    <recommendedName>
        <fullName evidence="4">DUF805 domain-containing protein</fullName>
    </recommendedName>
</protein>
<proteinExistence type="predicted"/>
<feature type="transmembrane region" description="Helical" evidence="1">
    <location>
        <begin position="27"/>
        <end position="49"/>
    </location>
</feature>
<organism evidence="2 3">
    <name type="scientific">Aurantimicrobium minutum</name>
    <dbReference type="NCBI Taxonomy" id="708131"/>
    <lineage>
        <taxon>Bacteria</taxon>
        <taxon>Bacillati</taxon>
        <taxon>Actinomycetota</taxon>
        <taxon>Actinomycetes</taxon>
        <taxon>Micrococcales</taxon>
        <taxon>Microbacteriaceae</taxon>
        <taxon>Aurantimicrobium</taxon>
    </lineage>
</organism>
<accession>A0A173LWI3</accession>
<dbReference type="Pfam" id="PF05656">
    <property type="entry name" value="DUF805"/>
    <property type="match status" value="1"/>
</dbReference>
<evidence type="ECO:0000256" key="1">
    <source>
        <dbReference type="SAM" id="Phobius"/>
    </source>
</evidence>
<dbReference type="InterPro" id="IPR008523">
    <property type="entry name" value="DUF805"/>
</dbReference>
<keyword evidence="1" id="KW-0472">Membrane</keyword>
<evidence type="ECO:0008006" key="4">
    <source>
        <dbReference type="Google" id="ProtNLM"/>
    </source>
</evidence>
<keyword evidence="1" id="KW-0812">Transmembrane</keyword>
<feature type="transmembrane region" description="Helical" evidence="1">
    <location>
        <begin position="56"/>
        <end position="80"/>
    </location>
</feature>
<dbReference type="OrthoDB" id="9812349at2"/>
<dbReference type="PANTHER" id="PTHR34980">
    <property type="entry name" value="INNER MEMBRANE PROTEIN-RELATED-RELATED"/>
    <property type="match status" value="1"/>
</dbReference>
<evidence type="ECO:0000313" key="3">
    <source>
        <dbReference type="Proteomes" id="UP000243847"/>
    </source>
</evidence>
<keyword evidence="1" id="KW-1133">Transmembrane helix</keyword>
<name>A0A173LWI3_9MICO</name>
<reference evidence="2 3" key="1">
    <citation type="journal article" date="2016" name="Genome Announc.">
        <title>Complete Genome Sequence of Aurantimicrobium minutum Type Strain KNCT, a Planktonic Ultramicrobacterium Isolated from River Water.</title>
        <authorList>
            <person name="Nakai R."/>
            <person name="Fujisawa T."/>
            <person name="Nakamura Y."/>
            <person name="Nishide H."/>
            <person name="Uchiyama I."/>
            <person name="Baba T."/>
            <person name="Toyoda A."/>
            <person name="Fujiyama A."/>
            <person name="Naganuma T."/>
            <person name="Niki H."/>
        </authorList>
    </citation>
    <scope>NUCLEOTIDE SEQUENCE [LARGE SCALE GENOMIC DNA]</scope>
    <source>
        <strain evidence="2 3">KNC</strain>
    </source>
</reference>
<gene>
    <name evidence="2" type="ORF">AUMI_18140</name>
</gene>
<sequence length="130" mass="14797">MSFAEAIQSVFSKFNKLQGRSPRSEYWYWRLFVFIVSLVAVIPVVLVAMMVRQGDVWALFPFLIAAGAIAVFLWLLTITVTVRRLHDQGVSGWFFLLFLIPSVGWIIELVFMLQPSHPGSNKYGAPYLAK</sequence>
<dbReference type="AlphaFoldDB" id="A0A173LWI3"/>
<dbReference type="KEGG" id="amin:AUMI_18140"/>
<dbReference type="PANTHER" id="PTHR34980:SF2">
    <property type="entry name" value="INNER MEMBRANE PROTEIN YHAH-RELATED"/>
    <property type="match status" value="1"/>
</dbReference>
<dbReference type="Proteomes" id="UP000243847">
    <property type="component" value="Chromosome sequence1"/>
</dbReference>
<dbReference type="RefSeq" id="WP_096383452.1">
    <property type="nucleotide sequence ID" value="NZ_AP017457.1"/>
</dbReference>
<dbReference type="GO" id="GO:0005886">
    <property type="term" value="C:plasma membrane"/>
    <property type="evidence" value="ECO:0007669"/>
    <property type="project" value="TreeGrafter"/>
</dbReference>
<dbReference type="EMBL" id="AP017457">
    <property type="protein sequence ID" value="BAU99356.1"/>
    <property type="molecule type" value="Genomic_DNA"/>
</dbReference>
<dbReference type="GeneID" id="80452007"/>
<feature type="transmembrane region" description="Helical" evidence="1">
    <location>
        <begin position="92"/>
        <end position="113"/>
    </location>
</feature>
<evidence type="ECO:0000313" key="2">
    <source>
        <dbReference type="EMBL" id="BAU99356.1"/>
    </source>
</evidence>